<dbReference type="EMBL" id="JAOTJC010000006">
    <property type="protein sequence ID" value="MCU7554283.1"/>
    <property type="molecule type" value="Genomic_DNA"/>
</dbReference>
<dbReference type="SUPFAM" id="SSF50965">
    <property type="entry name" value="Galactose oxidase, central domain"/>
    <property type="match status" value="1"/>
</dbReference>
<reference evidence="4" key="1">
    <citation type="submission" date="2023-07" db="EMBL/GenBank/DDBJ databases">
        <title>Study on multiphase classification of strain Alteromonas salexigens isolated from the Yellow Sea.</title>
        <authorList>
            <person name="Sun L."/>
        </authorList>
    </citation>
    <scope>NUCLEOTIDE SEQUENCE [LARGE SCALE GENOMIC DNA]</scope>
    <source>
        <strain evidence="4">ASW11-19</strain>
    </source>
</reference>
<evidence type="ECO:0000256" key="2">
    <source>
        <dbReference type="ARBA" id="ARBA00022737"/>
    </source>
</evidence>
<keyword evidence="2" id="KW-0677">Repeat</keyword>
<keyword evidence="4" id="KW-1185">Reference proteome</keyword>
<dbReference type="Pfam" id="PF24681">
    <property type="entry name" value="Kelch_KLHDC2_KLHL20_DRC7"/>
    <property type="match status" value="1"/>
</dbReference>
<name>A0ABT2VLU1_9ALTE</name>
<dbReference type="InterPro" id="IPR051746">
    <property type="entry name" value="Kelch_domain_containing_8"/>
</dbReference>
<dbReference type="InterPro" id="IPR006652">
    <property type="entry name" value="Kelch_1"/>
</dbReference>
<comment type="caution">
    <text evidence="3">The sequence shown here is derived from an EMBL/GenBank/DDBJ whole genome shotgun (WGS) entry which is preliminary data.</text>
</comment>
<dbReference type="RefSeq" id="WP_262992960.1">
    <property type="nucleotide sequence ID" value="NZ_JAOTJC010000006.1"/>
</dbReference>
<organism evidence="3 4">
    <name type="scientific">Alteromonas salexigens</name>
    <dbReference type="NCBI Taxonomy" id="2982530"/>
    <lineage>
        <taxon>Bacteria</taxon>
        <taxon>Pseudomonadati</taxon>
        <taxon>Pseudomonadota</taxon>
        <taxon>Gammaproteobacteria</taxon>
        <taxon>Alteromonadales</taxon>
        <taxon>Alteromonadaceae</taxon>
        <taxon>Alteromonas/Salinimonas group</taxon>
        <taxon>Alteromonas</taxon>
    </lineage>
</organism>
<gene>
    <name evidence="3" type="ORF">OCL06_06705</name>
</gene>
<evidence type="ECO:0000313" key="3">
    <source>
        <dbReference type="EMBL" id="MCU7554283.1"/>
    </source>
</evidence>
<keyword evidence="1" id="KW-0880">Kelch repeat</keyword>
<evidence type="ECO:0000256" key="1">
    <source>
        <dbReference type="ARBA" id="ARBA00022441"/>
    </source>
</evidence>
<dbReference type="InterPro" id="IPR015915">
    <property type="entry name" value="Kelch-typ_b-propeller"/>
</dbReference>
<dbReference type="InterPro" id="IPR011043">
    <property type="entry name" value="Gal_Oxase/kelch_b-propeller"/>
</dbReference>
<accession>A0ABT2VLU1</accession>
<dbReference type="Gene3D" id="2.120.10.80">
    <property type="entry name" value="Kelch-type beta propeller"/>
    <property type="match status" value="2"/>
</dbReference>
<dbReference type="SMART" id="SM00612">
    <property type="entry name" value="Kelch"/>
    <property type="match status" value="3"/>
</dbReference>
<proteinExistence type="predicted"/>
<dbReference type="PANTHER" id="PTHR46260:SF3">
    <property type="entry name" value="RING-TYPE DOMAIN-CONTAINING PROTEIN"/>
    <property type="match status" value="1"/>
</dbReference>
<dbReference type="Proteomes" id="UP001209257">
    <property type="component" value="Unassembled WGS sequence"/>
</dbReference>
<dbReference type="PANTHER" id="PTHR46260">
    <property type="entry name" value="RING-TYPE DOMAIN-CONTAINING PROTEIN"/>
    <property type="match status" value="1"/>
</dbReference>
<evidence type="ECO:0000313" key="4">
    <source>
        <dbReference type="Proteomes" id="UP001209257"/>
    </source>
</evidence>
<sequence length="333" mass="35957">MVRAWLAGVWLVGGIAQAQSYQWALGPSLPQPVQEIYPTVSDDRILVAGGLYLGEDGALLMTNRVWALTAGAEHWQSLPNLPQARHHAMLVGTGDGTFAFGGFVESAEGQWTNTNSVLFLGHNGAAWISREAIPVMLSETVSAVLKDGIHLAGGRTATPSKNGQWLDNTDTDWHGVFNPQSGIWTTAPPLPTPRNSACSTVLNGNWHVIGGRTVAEGNVPTHEMFNPATRKWQALPPLPQAQAGLTCSAYQGNIYVFGGEYFTGDGGVFMEVWRYSPRKKSWQEVSTMPLPRHGLGSVVKDDKIWLIGGAAEAGAKDTRNTVSQFFLPSPVKQ</sequence>
<protein>
    <submittedName>
        <fullName evidence="3">Galactose oxidase</fullName>
    </submittedName>
</protein>